<dbReference type="PATRIC" id="fig|1391654.3.peg.2090"/>
<evidence type="ECO:0000313" key="2">
    <source>
        <dbReference type="EMBL" id="AKU95410.1"/>
    </source>
</evidence>
<dbReference type="Gene3D" id="3.30.200.20">
    <property type="entry name" value="Phosphorylase Kinase, domain 1"/>
    <property type="match status" value="1"/>
</dbReference>
<protein>
    <submittedName>
        <fullName evidence="2">Putative aminoglycoside phosphotransferase</fullName>
    </submittedName>
</protein>
<dbReference type="PANTHER" id="PTHR47829">
    <property type="entry name" value="HYDROLASE, PUTATIVE (AFU_ORTHOLOGUE AFUA_1G12880)-RELATED"/>
    <property type="match status" value="1"/>
</dbReference>
<accession>A0A0K1PPE2</accession>
<dbReference type="KEGG" id="llu:AKJ09_02074"/>
<proteinExistence type="predicted"/>
<dbReference type="GO" id="GO:0016740">
    <property type="term" value="F:transferase activity"/>
    <property type="evidence" value="ECO:0007669"/>
    <property type="project" value="UniProtKB-KW"/>
</dbReference>
<organism evidence="2 3">
    <name type="scientific">Labilithrix luteola</name>
    <dbReference type="NCBI Taxonomy" id="1391654"/>
    <lineage>
        <taxon>Bacteria</taxon>
        <taxon>Pseudomonadati</taxon>
        <taxon>Myxococcota</taxon>
        <taxon>Polyangia</taxon>
        <taxon>Polyangiales</taxon>
        <taxon>Labilitrichaceae</taxon>
        <taxon>Labilithrix</taxon>
    </lineage>
</organism>
<dbReference type="InterPro" id="IPR011009">
    <property type="entry name" value="Kinase-like_dom_sf"/>
</dbReference>
<feature type="domain" description="Aminoglycoside phosphotransferase" evidence="1">
    <location>
        <begin position="40"/>
        <end position="268"/>
    </location>
</feature>
<dbReference type="Proteomes" id="UP000064967">
    <property type="component" value="Chromosome"/>
</dbReference>
<name>A0A0K1PPE2_9BACT</name>
<dbReference type="CDD" id="cd05154">
    <property type="entry name" value="ACAD10_11_N-like"/>
    <property type="match status" value="1"/>
</dbReference>
<dbReference type="SUPFAM" id="SSF56112">
    <property type="entry name" value="Protein kinase-like (PK-like)"/>
    <property type="match status" value="1"/>
</dbReference>
<dbReference type="InterPro" id="IPR052898">
    <property type="entry name" value="ACAD10-like"/>
</dbReference>
<dbReference type="EMBL" id="CP012333">
    <property type="protein sequence ID" value="AKU95410.1"/>
    <property type="molecule type" value="Genomic_DNA"/>
</dbReference>
<dbReference type="InterPro" id="IPR041726">
    <property type="entry name" value="ACAD10_11_N"/>
</dbReference>
<dbReference type="OrthoDB" id="3806873at2"/>
<dbReference type="Pfam" id="PF01636">
    <property type="entry name" value="APH"/>
    <property type="match status" value="1"/>
</dbReference>
<evidence type="ECO:0000259" key="1">
    <source>
        <dbReference type="Pfam" id="PF01636"/>
    </source>
</evidence>
<keyword evidence="2" id="KW-0808">Transferase</keyword>
<dbReference type="InterPro" id="IPR002575">
    <property type="entry name" value="Aminoglycoside_PTrfase"/>
</dbReference>
<keyword evidence="3" id="KW-1185">Reference proteome</keyword>
<dbReference type="Gene3D" id="3.90.1200.10">
    <property type="match status" value="1"/>
</dbReference>
<reference evidence="2 3" key="1">
    <citation type="submission" date="2015-08" db="EMBL/GenBank/DDBJ databases">
        <authorList>
            <person name="Babu N.S."/>
            <person name="Beckwith C.J."/>
            <person name="Beseler K.G."/>
            <person name="Brison A."/>
            <person name="Carone J.V."/>
            <person name="Caskin T.P."/>
            <person name="Diamond M."/>
            <person name="Durham M.E."/>
            <person name="Foxe J.M."/>
            <person name="Go M."/>
            <person name="Henderson B.A."/>
            <person name="Jones I.B."/>
            <person name="McGettigan J.A."/>
            <person name="Micheletti S.J."/>
            <person name="Nasrallah M.E."/>
            <person name="Ortiz D."/>
            <person name="Piller C.R."/>
            <person name="Privatt S.R."/>
            <person name="Schneider S.L."/>
            <person name="Sharp S."/>
            <person name="Smith T.C."/>
            <person name="Stanton J.D."/>
            <person name="Ullery H.E."/>
            <person name="Wilson R.J."/>
            <person name="Serrano M.G."/>
            <person name="Buck G."/>
            <person name="Lee V."/>
            <person name="Wang Y."/>
            <person name="Carvalho R."/>
            <person name="Voegtly L."/>
            <person name="Shi R."/>
            <person name="Duckworth R."/>
            <person name="Johnson A."/>
            <person name="Loviza R."/>
            <person name="Walstead R."/>
            <person name="Shah Z."/>
            <person name="Kiflezghi M."/>
            <person name="Wade K."/>
            <person name="Ball S.L."/>
            <person name="Bradley K.W."/>
            <person name="Asai D.J."/>
            <person name="Bowman C.A."/>
            <person name="Russell D.A."/>
            <person name="Pope W.H."/>
            <person name="Jacobs-Sera D."/>
            <person name="Hendrix R.W."/>
            <person name="Hatfull G.F."/>
        </authorList>
    </citation>
    <scope>NUCLEOTIDE SEQUENCE [LARGE SCALE GENOMIC DNA]</scope>
    <source>
        <strain evidence="2 3">DSM 27648</strain>
    </source>
</reference>
<evidence type="ECO:0000313" key="3">
    <source>
        <dbReference type="Proteomes" id="UP000064967"/>
    </source>
</evidence>
<dbReference type="RefSeq" id="WP_146646862.1">
    <property type="nucleotide sequence ID" value="NZ_CP012333.1"/>
</dbReference>
<sequence>MPLTPPANSRPPREAHRIDEAALATWLGEHVEGCRGGTVTVQQFKGGQSNPTYWVGVTGGAGGDMELVLRKKPPGKLLPSAHAIEREYQVMRALAATDVPVPNALGLCEDESVVGTPFFVMQFVRGKIHWDPTLPEVGTKEERTAIYREYVRALAALHRVDYEAVGLSSYGKVGGYVARQVDRWSKQYEASRTGDVAAMEALMTWLRSRTPDSDDTSLIHGDYRLDNMMFAVDAAGKTEPRVIAIVDWELSTLGHPISDLAYACMGYHINVPGRGGLAGVDIASLGIPTEDELVAEYCHLTNRAKIADWPYFMAFGLFRLAAIAQGVYKRSLQGNASSDDAGAYEFAVKMLSELACNIAGVAPGSHA</sequence>
<dbReference type="PANTHER" id="PTHR47829:SF3">
    <property type="entry name" value="AMINOGLYCOSIDE PHOSPHOTRANSFERASE DOMAIN-CONTAINING PROTEIN"/>
    <property type="match status" value="1"/>
</dbReference>
<dbReference type="STRING" id="1391654.AKJ09_02074"/>
<dbReference type="AlphaFoldDB" id="A0A0K1PPE2"/>
<gene>
    <name evidence="2" type="ORF">AKJ09_02074</name>
</gene>